<accession>A0A9D9N1D1</accession>
<evidence type="ECO:0000313" key="2">
    <source>
        <dbReference type="EMBL" id="MBO8456782.1"/>
    </source>
</evidence>
<reference evidence="2" key="2">
    <citation type="journal article" date="2021" name="PeerJ">
        <title>Extensive microbial diversity within the chicken gut microbiome revealed by metagenomics and culture.</title>
        <authorList>
            <person name="Gilroy R."/>
            <person name="Ravi A."/>
            <person name="Getino M."/>
            <person name="Pursley I."/>
            <person name="Horton D.L."/>
            <person name="Alikhan N.F."/>
            <person name="Baker D."/>
            <person name="Gharbi K."/>
            <person name="Hall N."/>
            <person name="Watson M."/>
            <person name="Adriaenssens E.M."/>
            <person name="Foster-Nyarko E."/>
            <person name="Jarju S."/>
            <person name="Secka A."/>
            <person name="Antonio M."/>
            <person name="Oren A."/>
            <person name="Chaudhuri R.R."/>
            <person name="La Ragione R."/>
            <person name="Hildebrand F."/>
            <person name="Pallen M.J."/>
        </authorList>
    </citation>
    <scope>NUCLEOTIDE SEQUENCE</scope>
    <source>
        <strain evidence="2">10532</strain>
    </source>
</reference>
<sequence length="217" mass="24625">MRLKTAFIFPFVLLIAACSFNSPVVSDVSMVRIYDDRTDSPYRGICSLACFASFADEDGEEDFFKMEVEYRAGNYVWQVHRDEGLYSKREEKLWFGAFDLRFPMDKVPPEGEYLVRIFDLYGNYGEKNINLPPFAKPAAVFQVNGDRWSLSSSTGRTILFFFDEKGEKGGEMSVTGQGGDLKSLFSGFSGAEYFYSLFIEEKASTGILNGPFYKDSH</sequence>
<comment type="caution">
    <text evidence="2">The sequence shown here is derived from an EMBL/GenBank/DDBJ whole genome shotgun (WGS) entry which is preliminary data.</text>
</comment>
<keyword evidence="1" id="KW-0732">Signal</keyword>
<proteinExistence type="predicted"/>
<dbReference type="EMBL" id="JADIMM010000018">
    <property type="protein sequence ID" value="MBO8456782.1"/>
    <property type="molecule type" value="Genomic_DNA"/>
</dbReference>
<reference evidence="2" key="1">
    <citation type="submission" date="2020-10" db="EMBL/GenBank/DDBJ databases">
        <authorList>
            <person name="Gilroy R."/>
        </authorList>
    </citation>
    <scope>NUCLEOTIDE SEQUENCE</scope>
    <source>
        <strain evidence="2">10532</strain>
    </source>
</reference>
<dbReference type="AlphaFoldDB" id="A0A9D9N1D1"/>
<feature type="chain" id="PRO_5038538313" description="Lipoprotein" evidence="1">
    <location>
        <begin position="22"/>
        <end position="217"/>
    </location>
</feature>
<dbReference type="Proteomes" id="UP000823638">
    <property type="component" value="Unassembled WGS sequence"/>
</dbReference>
<evidence type="ECO:0008006" key="4">
    <source>
        <dbReference type="Google" id="ProtNLM"/>
    </source>
</evidence>
<gene>
    <name evidence="2" type="ORF">IAA81_00965</name>
</gene>
<evidence type="ECO:0000313" key="3">
    <source>
        <dbReference type="Proteomes" id="UP000823638"/>
    </source>
</evidence>
<name>A0A9D9N1D1_9SPIR</name>
<dbReference type="PROSITE" id="PS51257">
    <property type="entry name" value="PROKAR_LIPOPROTEIN"/>
    <property type="match status" value="1"/>
</dbReference>
<protein>
    <recommendedName>
        <fullName evidence="4">Lipoprotein</fullName>
    </recommendedName>
</protein>
<evidence type="ECO:0000256" key="1">
    <source>
        <dbReference type="SAM" id="SignalP"/>
    </source>
</evidence>
<feature type="signal peptide" evidence="1">
    <location>
        <begin position="1"/>
        <end position="21"/>
    </location>
</feature>
<organism evidence="2 3">
    <name type="scientific">Candidatus Gallitreponema excrementavium</name>
    <dbReference type="NCBI Taxonomy" id="2840840"/>
    <lineage>
        <taxon>Bacteria</taxon>
        <taxon>Pseudomonadati</taxon>
        <taxon>Spirochaetota</taxon>
        <taxon>Spirochaetia</taxon>
        <taxon>Spirochaetales</taxon>
        <taxon>Candidatus Gallitreponema</taxon>
    </lineage>
</organism>